<dbReference type="PANTHER" id="PTHR33371">
    <property type="entry name" value="INTERMEMBRANE PHOSPHOLIPID TRANSPORT SYSTEM BINDING PROTEIN MLAD-RELATED"/>
    <property type="match status" value="1"/>
</dbReference>
<reference evidence="3 4" key="1">
    <citation type="submission" date="2019-02" db="EMBL/GenBank/DDBJ databases">
        <authorList>
            <consortium name="Pathogen Informatics"/>
        </authorList>
    </citation>
    <scope>NUCLEOTIDE SEQUENCE [LARGE SCALE GENOMIC DNA]</scope>
    <source>
        <strain evidence="3 4">3012STDY6756504</strain>
    </source>
</reference>
<keyword evidence="1" id="KW-0812">Transmembrane</keyword>
<keyword evidence="1" id="KW-0472">Membrane</keyword>
<dbReference type="RefSeq" id="WP_232052332.1">
    <property type="nucleotide sequence ID" value="NZ_LR215973.1"/>
</dbReference>
<evidence type="ECO:0000313" key="3">
    <source>
        <dbReference type="EMBL" id="VFB01711.1"/>
    </source>
</evidence>
<feature type="domain" description="Mce/MlaD" evidence="2">
    <location>
        <begin position="60"/>
        <end position="134"/>
    </location>
</feature>
<dbReference type="InterPro" id="IPR003399">
    <property type="entry name" value="Mce/MlaD"/>
</dbReference>
<evidence type="ECO:0000256" key="1">
    <source>
        <dbReference type="SAM" id="Phobius"/>
    </source>
</evidence>
<accession>A0A4U8W6A0</accession>
<protein>
    <submittedName>
        <fullName evidence="3">Virulence factor Mce family protein</fullName>
    </submittedName>
</protein>
<name>A0A4U8W6A0_9NOCA</name>
<sequence>MQRVKLPGLDRIRRVFSGDTPIMDEPTRLRKELRLGIIGALALVIAAVAAGVVYVVPFGKTTYTAELSEAQSVKAGDDVRLAGISVGTVESLELKPDRVVMRFTVDSEVFVGDQTSLDIRMLTIVGGHYVALFPAGDQPLGDTPIPADRVRLPYSLIETFQDATAPLQATDGDTLRRNLASIQTSIDGAPDTLRTTLDTLGQYLDAIERQRTQVSNAIAVADEYVTMYDGAKSDLGRLMDNVNLMETVLLDKRAELKAAVGLLSSVVQRLATLAPSWDDTLKPKAQQLADALPRLQEFGTQLEPLITAVQGLGDRLGGLVIPDGPVMIDRSGETVTAPPGLDPGAALGPICVPVPGKVC</sequence>
<dbReference type="InterPro" id="IPR052336">
    <property type="entry name" value="MlaD_Phospholipid_Transporter"/>
</dbReference>
<feature type="transmembrane region" description="Helical" evidence="1">
    <location>
        <begin position="33"/>
        <end position="56"/>
    </location>
</feature>
<organism evidence="3 4">
    <name type="scientific">Nocardia cyriacigeorgica</name>
    <dbReference type="NCBI Taxonomy" id="135487"/>
    <lineage>
        <taxon>Bacteria</taxon>
        <taxon>Bacillati</taxon>
        <taxon>Actinomycetota</taxon>
        <taxon>Actinomycetes</taxon>
        <taxon>Mycobacteriales</taxon>
        <taxon>Nocardiaceae</taxon>
        <taxon>Nocardia</taxon>
    </lineage>
</organism>
<gene>
    <name evidence="3" type="ORF">NCTC10797_05535</name>
</gene>
<dbReference type="AlphaFoldDB" id="A0A4U8W6A0"/>
<keyword evidence="1" id="KW-1133">Transmembrane helix</keyword>
<dbReference type="GO" id="GO:0005576">
    <property type="term" value="C:extracellular region"/>
    <property type="evidence" value="ECO:0007669"/>
    <property type="project" value="TreeGrafter"/>
</dbReference>
<dbReference type="Pfam" id="PF02470">
    <property type="entry name" value="MlaD"/>
    <property type="match status" value="1"/>
</dbReference>
<dbReference type="PANTHER" id="PTHR33371:SF18">
    <property type="entry name" value="MCE-FAMILY PROTEIN MCE3C"/>
    <property type="match status" value="1"/>
</dbReference>
<dbReference type="Proteomes" id="UP000290439">
    <property type="component" value="Chromosome"/>
</dbReference>
<evidence type="ECO:0000259" key="2">
    <source>
        <dbReference type="Pfam" id="PF02470"/>
    </source>
</evidence>
<dbReference type="EMBL" id="LR215973">
    <property type="protein sequence ID" value="VFB01711.1"/>
    <property type="molecule type" value="Genomic_DNA"/>
</dbReference>
<proteinExistence type="predicted"/>
<evidence type="ECO:0000313" key="4">
    <source>
        <dbReference type="Proteomes" id="UP000290439"/>
    </source>
</evidence>